<gene>
    <name evidence="3" type="primary">puuB_3</name>
    <name evidence="3" type="ORF">CLCHR_42340</name>
</gene>
<comment type="caution">
    <text evidence="3">The sequence shown here is derived from an EMBL/GenBank/DDBJ whole genome shotgun (WGS) entry which is preliminary data.</text>
</comment>
<dbReference type="Gene3D" id="3.50.50.60">
    <property type="entry name" value="FAD/NAD(P)-binding domain"/>
    <property type="match status" value="1"/>
</dbReference>
<feature type="transmembrane region" description="Helical" evidence="1">
    <location>
        <begin position="362"/>
        <end position="387"/>
    </location>
</feature>
<reference evidence="3 4" key="1">
    <citation type="submission" date="2017-03" db="EMBL/GenBank/DDBJ databases">
        <title>Genome sequence of Clostridium chromiireducens DSM 23318.</title>
        <authorList>
            <person name="Poehlein A."/>
            <person name="Daniel R."/>
        </authorList>
    </citation>
    <scope>NUCLEOTIDE SEQUENCE [LARGE SCALE GENOMIC DNA]</scope>
    <source>
        <strain evidence="3 4">DSM 23318</strain>
    </source>
</reference>
<dbReference type="PANTHER" id="PTHR13847:SF201">
    <property type="entry name" value="PUTATIBE OXIDOREDUCTASE"/>
    <property type="match status" value="1"/>
</dbReference>
<keyword evidence="1" id="KW-0472">Membrane</keyword>
<evidence type="ECO:0000259" key="2">
    <source>
        <dbReference type="Pfam" id="PF01266"/>
    </source>
</evidence>
<dbReference type="Pfam" id="PF01266">
    <property type="entry name" value="DAO"/>
    <property type="match status" value="1"/>
</dbReference>
<organism evidence="3 4">
    <name type="scientific">Clostridium chromiireducens</name>
    <dbReference type="NCBI Taxonomy" id="225345"/>
    <lineage>
        <taxon>Bacteria</taxon>
        <taxon>Bacillati</taxon>
        <taxon>Bacillota</taxon>
        <taxon>Clostridia</taxon>
        <taxon>Eubacteriales</taxon>
        <taxon>Clostridiaceae</taxon>
        <taxon>Clostridium</taxon>
    </lineage>
</organism>
<dbReference type="Gene3D" id="3.30.9.10">
    <property type="entry name" value="D-Amino Acid Oxidase, subunit A, domain 2"/>
    <property type="match status" value="1"/>
</dbReference>
<evidence type="ECO:0000313" key="4">
    <source>
        <dbReference type="Proteomes" id="UP000191056"/>
    </source>
</evidence>
<dbReference type="GO" id="GO:0005737">
    <property type="term" value="C:cytoplasm"/>
    <property type="evidence" value="ECO:0007669"/>
    <property type="project" value="TreeGrafter"/>
</dbReference>
<keyword evidence="4" id="KW-1185">Reference proteome</keyword>
<name>A0A1V4ICQ2_9CLOT</name>
<dbReference type="EMBL" id="MZGT01000085">
    <property type="protein sequence ID" value="OPJ57782.1"/>
    <property type="molecule type" value="Genomic_DNA"/>
</dbReference>
<keyword evidence="1" id="KW-0812">Transmembrane</keyword>
<dbReference type="InterPro" id="IPR006076">
    <property type="entry name" value="FAD-dep_OxRdtase"/>
</dbReference>
<proteinExistence type="predicted"/>
<dbReference type="RefSeq" id="WP_079441872.1">
    <property type="nucleotide sequence ID" value="NZ_MZGT01000085.1"/>
</dbReference>
<dbReference type="STRING" id="225345.CLCHR_42340"/>
<dbReference type="OrthoDB" id="571248at2"/>
<evidence type="ECO:0000313" key="3">
    <source>
        <dbReference type="EMBL" id="OPJ57782.1"/>
    </source>
</evidence>
<dbReference type="Proteomes" id="UP000191056">
    <property type="component" value="Unassembled WGS sequence"/>
</dbReference>
<protein>
    <submittedName>
        <fullName evidence="3">Gamma-glutamylputrescine oxidoreductase</fullName>
        <ecNumber evidence="3">1.4.3.-</ecNumber>
    </submittedName>
</protein>
<feature type="domain" description="FAD dependent oxidoreductase" evidence="2">
    <location>
        <begin position="32"/>
        <end position="386"/>
    </location>
</feature>
<accession>A0A1V4ICQ2</accession>
<dbReference type="InterPro" id="IPR036188">
    <property type="entry name" value="FAD/NAD-bd_sf"/>
</dbReference>
<dbReference type="SUPFAM" id="SSF51905">
    <property type="entry name" value="FAD/NAD(P)-binding domain"/>
    <property type="match status" value="1"/>
</dbReference>
<dbReference type="AlphaFoldDB" id="A0A1V4ICQ2"/>
<sequence>MYIKYVQGKPLFTHINNDKKQYSYLTEDIETDICIIGGGVTGAIASYYFSKNNIKAVVLEKKRIAHLSTSVTTSLLQYELDDNLSDLKTYTTLENALRSYNLGLKALDEIENFINKYGNKCDYKKRNTLLYTSKKDDVKSIKTEYDLRKENGFDVEYIDESRNKYDFDLKAGIISKNGGAELDPYKYTNELLNVSCGMGAKVYENTEVVDLLHHEDYIDVITESGYKVRAKKVIVATGYNTKLFTDRNFGTMTTTFNIATKPVSSFNGWEDKILLRDNGDPYNYLRTTIDNRIIIGGEDVTFVPDIFNEKLADKKYDILENKLKSMFKNIENIEIEYKYCGAFASTPDNLGFVGPGPKHNNLWYLLGYGANGIIFAILGAMMLTELYDGKVNEDMKLFKVDRFDN</sequence>
<evidence type="ECO:0000256" key="1">
    <source>
        <dbReference type="SAM" id="Phobius"/>
    </source>
</evidence>
<dbReference type="PANTHER" id="PTHR13847">
    <property type="entry name" value="SARCOSINE DEHYDROGENASE-RELATED"/>
    <property type="match status" value="1"/>
</dbReference>
<dbReference type="GO" id="GO:0016491">
    <property type="term" value="F:oxidoreductase activity"/>
    <property type="evidence" value="ECO:0007669"/>
    <property type="project" value="UniProtKB-KW"/>
</dbReference>
<dbReference type="EC" id="1.4.3.-" evidence="3"/>
<keyword evidence="1" id="KW-1133">Transmembrane helix</keyword>
<keyword evidence="3" id="KW-0560">Oxidoreductase</keyword>